<sequence>LQALILPLRLHPTCFVHIPPPIMSGRALLFVLLLLGVLTSAATAADTSCDDEMQKELLDAQDLGTQYLAKKRREVRVLKKPPSLIQTGMKTSFKLSRTTGAQAVLSPEEKTPQSRDPPSFNPFKPDASLAAPEDHE</sequence>
<evidence type="ECO:0000256" key="1">
    <source>
        <dbReference type="SAM" id="MobiDB-lite"/>
    </source>
</evidence>
<comment type="caution">
    <text evidence="3">The sequence shown here is derived from an EMBL/GenBank/DDBJ whole genome shotgun (WGS) entry which is preliminary data.</text>
</comment>
<evidence type="ECO:0000313" key="4">
    <source>
        <dbReference type="Proteomes" id="UP000626109"/>
    </source>
</evidence>
<evidence type="ECO:0000256" key="2">
    <source>
        <dbReference type="SAM" id="SignalP"/>
    </source>
</evidence>
<feature type="region of interest" description="Disordered" evidence="1">
    <location>
        <begin position="96"/>
        <end position="136"/>
    </location>
</feature>
<accession>A0A813HTF5</accession>
<organism evidence="3 4">
    <name type="scientific">Polarella glacialis</name>
    <name type="common">Dinoflagellate</name>
    <dbReference type="NCBI Taxonomy" id="89957"/>
    <lineage>
        <taxon>Eukaryota</taxon>
        <taxon>Sar</taxon>
        <taxon>Alveolata</taxon>
        <taxon>Dinophyceae</taxon>
        <taxon>Suessiales</taxon>
        <taxon>Suessiaceae</taxon>
        <taxon>Polarella</taxon>
    </lineage>
</organism>
<feature type="signal peptide" evidence="2">
    <location>
        <begin position="1"/>
        <end position="44"/>
    </location>
</feature>
<name>A0A813HTF5_POLGL</name>
<protein>
    <submittedName>
        <fullName evidence="3">Uncharacterized protein</fullName>
    </submittedName>
</protein>
<reference evidence="3" key="1">
    <citation type="submission" date="2021-02" db="EMBL/GenBank/DDBJ databases">
        <authorList>
            <person name="Dougan E. K."/>
            <person name="Rhodes N."/>
            <person name="Thang M."/>
            <person name="Chan C."/>
        </authorList>
    </citation>
    <scope>NUCLEOTIDE SEQUENCE</scope>
</reference>
<dbReference type="AlphaFoldDB" id="A0A813HTF5"/>
<dbReference type="Proteomes" id="UP000626109">
    <property type="component" value="Unassembled WGS sequence"/>
</dbReference>
<dbReference type="EMBL" id="CAJNNW010001764">
    <property type="protein sequence ID" value="CAE8640795.1"/>
    <property type="molecule type" value="Genomic_DNA"/>
</dbReference>
<evidence type="ECO:0000313" key="3">
    <source>
        <dbReference type="EMBL" id="CAE8640795.1"/>
    </source>
</evidence>
<feature type="non-terminal residue" evidence="3">
    <location>
        <position position="1"/>
    </location>
</feature>
<feature type="chain" id="PRO_5032614431" evidence="2">
    <location>
        <begin position="45"/>
        <end position="136"/>
    </location>
</feature>
<keyword evidence="2" id="KW-0732">Signal</keyword>
<proteinExistence type="predicted"/>
<gene>
    <name evidence="3" type="ORF">PGLA2088_LOCUS2220</name>
</gene>